<comment type="function">
    <text evidence="5">Catalyzes the NADPH-dependent reduction of N-acetyl-5-glutamyl phosphate to yield N-acetyl-L-glutamate 5-semialdehyde.</text>
</comment>
<dbReference type="NCBIfam" id="TIGR01850">
    <property type="entry name" value="argC"/>
    <property type="match status" value="1"/>
</dbReference>
<dbReference type="GO" id="GO:0051287">
    <property type="term" value="F:NAD binding"/>
    <property type="evidence" value="ECO:0007669"/>
    <property type="project" value="InterPro"/>
</dbReference>
<dbReference type="InterPro" id="IPR036291">
    <property type="entry name" value="NAD(P)-bd_dom_sf"/>
</dbReference>
<comment type="catalytic activity">
    <reaction evidence="5">
        <text>N-acetyl-L-glutamate 5-semialdehyde + phosphate + NADP(+) = N-acetyl-L-glutamyl 5-phosphate + NADPH + H(+)</text>
        <dbReference type="Rhea" id="RHEA:21588"/>
        <dbReference type="ChEBI" id="CHEBI:15378"/>
        <dbReference type="ChEBI" id="CHEBI:29123"/>
        <dbReference type="ChEBI" id="CHEBI:43474"/>
        <dbReference type="ChEBI" id="CHEBI:57783"/>
        <dbReference type="ChEBI" id="CHEBI:57936"/>
        <dbReference type="ChEBI" id="CHEBI:58349"/>
        <dbReference type="EC" id="1.2.1.38"/>
    </reaction>
</comment>
<gene>
    <name evidence="5" type="primary">argC</name>
    <name evidence="8" type="ORF">FJR45_03465</name>
</gene>
<dbReference type="Pfam" id="PF01118">
    <property type="entry name" value="Semialdhyde_dh"/>
    <property type="match status" value="1"/>
</dbReference>
<dbReference type="InterPro" id="IPR023013">
    <property type="entry name" value="AGPR_AS"/>
</dbReference>
<dbReference type="Proteomes" id="UP000593719">
    <property type="component" value="Chromosome"/>
</dbReference>
<comment type="subcellular location">
    <subcellularLocation>
        <location evidence="5">Cytoplasm</location>
    </subcellularLocation>
</comment>
<accession>A0A7M1B017</accession>
<evidence type="ECO:0000313" key="9">
    <source>
        <dbReference type="Proteomes" id="UP000593719"/>
    </source>
</evidence>
<sequence length="337" mass="36959">MQNKSKINVGVVGATGYTGLELVKMLIKHPFFHLTYIANSEGGTTINKLHPSLNGVCEDVVQKADIDTMALTCKLVFLALPHKTAMAYVKPLLEKGVKVVDLSADYRLPQDIYEAFYCPHTDAKNLEHVVYGLPELNREAIKSAKLVANPGCFPTSAILGLLPFMDKRIENTPIIIDAKTGVSGAGKKLSEVTHFVNVNDNLFAYNPLLHRHAPEIADKLNVSFDEVSFVPHLVPVNRGMISSIYIQVSGDFDALDVVKEFYKNDVHVRVSASPVDMKNVAGTNFCDIYAQRKGKMLFISSSIDNLMRGASSQAVVNANLMMGFDETTAIPDIAYVP</sequence>
<dbReference type="HAMAP" id="MF_00150">
    <property type="entry name" value="ArgC_type1"/>
    <property type="match status" value="1"/>
</dbReference>
<dbReference type="GO" id="GO:0006526">
    <property type="term" value="P:L-arginine biosynthetic process"/>
    <property type="evidence" value="ECO:0007669"/>
    <property type="project" value="UniProtKB-UniRule"/>
</dbReference>
<dbReference type="UniPathway" id="UPA00068">
    <property type="reaction ID" value="UER00108"/>
</dbReference>
<dbReference type="KEGG" id="ssei:FJR45_03465"/>
<dbReference type="Gene3D" id="3.30.360.10">
    <property type="entry name" value="Dihydrodipicolinate Reductase, domain 2"/>
    <property type="match status" value="1"/>
</dbReference>
<dbReference type="Gene3D" id="3.40.50.720">
    <property type="entry name" value="NAD(P)-binding Rossmann-like Domain"/>
    <property type="match status" value="1"/>
</dbReference>
<dbReference type="PANTHER" id="PTHR32338:SF10">
    <property type="entry name" value="N-ACETYL-GAMMA-GLUTAMYL-PHOSPHATE REDUCTASE, CHLOROPLASTIC-RELATED"/>
    <property type="match status" value="1"/>
</dbReference>
<keyword evidence="5" id="KW-0963">Cytoplasm</keyword>
<dbReference type="SUPFAM" id="SSF51735">
    <property type="entry name" value="NAD(P)-binding Rossmann-fold domains"/>
    <property type="match status" value="1"/>
</dbReference>
<keyword evidence="1 5" id="KW-0055">Arginine biosynthesis</keyword>
<dbReference type="InterPro" id="IPR000706">
    <property type="entry name" value="AGPR_type-1"/>
</dbReference>
<evidence type="ECO:0000256" key="3">
    <source>
        <dbReference type="ARBA" id="ARBA00022857"/>
    </source>
</evidence>
<proteinExistence type="inferred from homology"/>
<evidence type="ECO:0000256" key="4">
    <source>
        <dbReference type="ARBA" id="ARBA00023002"/>
    </source>
</evidence>
<comment type="similarity">
    <text evidence="5">Belongs to the NAGSA dehydrogenase family. Type 1 subfamily.</text>
</comment>
<feature type="domain" description="Semialdehyde dehydrogenase NAD-binding" evidence="7">
    <location>
        <begin position="8"/>
        <end position="144"/>
    </location>
</feature>
<dbReference type="PANTHER" id="PTHR32338">
    <property type="entry name" value="N-ACETYL-GAMMA-GLUTAMYL-PHOSPHATE REDUCTASE, CHLOROPLASTIC-RELATED-RELATED"/>
    <property type="match status" value="1"/>
</dbReference>
<dbReference type="PROSITE" id="PS01224">
    <property type="entry name" value="ARGC"/>
    <property type="match status" value="1"/>
</dbReference>
<evidence type="ECO:0000256" key="2">
    <source>
        <dbReference type="ARBA" id="ARBA00022605"/>
    </source>
</evidence>
<dbReference type="CDD" id="cd23934">
    <property type="entry name" value="AGPR_1_C"/>
    <property type="match status" value="1"/>
</dbReference>
<feature type="active site" evidence="5 6">
    <location>
        <position position="152"/>
    </location>
</feature>
<dbReference type="SUPFAM" id="SSF55347">
    <property type="entry name" value="Glyceraldehyde-3-phosphate dehydrogenase-like, C-terminal domain"/>
    <property type="match status" value="1"/>
</dbReference>
<name>A0A7M1B017_9BACT</name>
<dbReference type="Pfam" id="PF22698">
    <property type="entry name" value="Semialdhyde_dhC_1"/>
    <property type="match status" value="1"/>
</dbReference>
<evidence type="ECO:0000256" key="5">
    <source>
        <dbReference type="HAMAP-Rule" id="MF_00150"/>
    </source>
</evidence>
<dbReference type="RefSeq" id="WP_193151370.1">
    <property type="nucleotide sequence ID" value="NZ_CP041235.1"/>
</dbReference>
<evidence type="ECO:0000313" key="8">
    <source>
        <dbReference type="EMBL" id="QOP43061.1"/>
    </source>
</evidence>
<keyword evidence="2 5" id="KW-0028">Amino-acid biosynthesis</keyword>
<reference evidence="8 9" key="1">
    <citation type="submission" date="2019-06" db="EMBL/GenBank/DDBJ databases">
        <title>Sulfurimonas gotlandica sp. nov., a chemoautotrophic and psychrotolerant epsilonproteobacterium isolated from a pelagic redoxcline, and an emended description of the genus Sulfurimonas.</title>
        <authorList>
            <person name="Wang S."/>
            <person name="Jiang L."/>
            <person name="Shao Z."/>
        </authorList>
    </citation>
    <scope>NUCLEOTIDE SEQUENCE [LARGE SCALE GENOMIC DNA]</scope>
    <source>
        <strain evidence="8 9">S2-6</strain>
    </source>
</reference>
<dbReference type="GO" id="GO:0005737">
    <property type="term" value="C:cytoplasm"/>
    <property type="evidence" value="ECO:0007669"/>
    <property type="project" value="UniProtKB-SubCell"/>
</dbReference>
<dbReference type="SMART" id="SM00859">
    <property type="entry name" value="Semialdhyde_dh"/>
    <property type="match status" value="1"/>
</dbReference>
<keyword evidence="9" id="KW-1185">Reference proteome</keyword>
<keyword evidence="3 5" id="KW-0521">NADP</keyword>
<evidence type="ECO:0000259" key="7">
    <source>
        <dbReference type="SMART" id="SM00859"/>
    </source>
</evidence>
<evidence type="ECO:0000256" key="1">
    <source>
        <dbReference type="ARBA" id="ARBA00022571"/>
    </source>
</evidence>
<dbReference type="AlphaFoldDB" id="A0A7M1B017"/>
<keyword evidence="4 5" id="KW-0560">Oxidoreductase</keyword>
<dbReference type="InterPro" id="IPR050085">
    <property type="entry name" value="AGPR"/>
</dbReference>
<dbReference type="GO" id="GO:0003942">
    <property type="term" value="F:N-acetyl-gamma-glutamyl-phosphate reductase activity"/>
    <property type="evidence" value="ECO:0007669"/>
    <property type="project" value="UniProtKB-UniRule"/>
</dbReference>
<dbReference type="InterPro" id="IPR058924">
    <property type="entry name" value="AGPR_dimerisation_dom"/>
</dbReference>
<dbReference type="CDD" id="cd17895">
    <property type="entry name" value="AGPR_1_N"/>
    <property type="match status" value="1"/>
</dbReference>
<dbReference type="InterPro" id="IPR000534">
    <property type="entry name" value="Semialdehyde_DH_NAD-bd"/>
</dbReference>
<evidence type="ECO:0000256" key="6">
    <source>
        <dbReference type="PROSITE-ProRule" id="PRU10010"/>
    </source>
</evidence>
<protein>
    <recommendedName>
        <fullName evidence="5">N-acetyl-gamma-glutamyl-phosphate reductase</fullName>
        <shortName evidence="5">AGPR</shortName>
        <ecNumber evidence="5">1.2.1.38</ecNumber>
    </recommendedName>
    <alternativeName>
        <fullName evidence="5">N-acetyl-glutamate semialdehyde dehydrogenase</fullName>
        <shortName evidence="5">NAGSA dehydrogenase</shortName>
    </alternativeName>
</protein>
<dbReference type="EC" id="1.2.1.38" evidence="5"/>
<organism evidence="8 9">
    <name type="scientific">Sulfurimonas sediminis</name>
    <dbReference type="NCBI Taxonomy" id="2590020"/>
    <lineage>
        <taxon>Bacteria</taxon>
        <taxon>Pseudomonadati</taxon>
        <taxon>Campylobacterota</taxon>
        <taxon>Epsilonproteobacteria</taxon>
        <taxon>Campylobacterales</taxon>
        <taxon>Sulfurimonadaceae</taxon>
        <taxon>Sulfurimonas</taxon>
    </lineage>
</organism>
<dbReference type="GO" id="GO:0070401">
    <property type="term" value="F:NADP+ binding"/>
    <property type="evidence" value="ECO:0007669"/>
    <property type="project" value="InterPro"/>
</dbReference>
<comment type="pathway">
    <text evidence="5">Amino-acid biosynthesis; L-arginine biosynthesis; N(2)-acetyl-L-ornithine from L-glutamate: step 3/4.</text>
</comment>
<dbReference type="EMBL" id="CP041235">
    <property type="protein sequence ID" value="QOP43061.1"/>
    <property type="molecule type" value="Genomic_DNA"/>
</dbReference>